<evidence type="ECO:0000256" key="5">
    <source>
        <dbReference type="ARBA" id="ARBA00034021"/>
    </source>
</evidence>
<protein>
    <recommendedName>
        <fullName evidence="7">ATP-dependent Clp protease proteolytic subunit</fullName>
    </recommendedName>
</protein>
<dbReference type="PROSITE" id="PS00382">
    <property type="entry name" value="CLP_PROTEASE_HIS"/>
    <property type="match status" value="1"/>
</dbReference>
<keyword evidence="4" id="KW-0720">Serine protease</keyword>
<dbReference type="PRINTS" id="PR00127">
    <property type="entry name" value="CLPPROTEASEP"/>
</dbReference>
<dbReference type="GO" id="GO:0009536">
    <property type="term" value="C:plastid"/>
    <property type="evidence" value="ECO:0007669"/>
    <property type="project" value="UniProtKB-ARBA"/>
</dbReference>
<dbReference type="EMBL" id="MT663149">
    <property type="protein sequence ID" value="QLO81981.1"/>
    <property type="molecule type" value="Genomic_DNA"/>
</dbReference>
<keyword evidence="3" id="KW-0378">Hydrolase</keyword>
<name>A0A7D6JWW1_9SPER</name>
<evidence type="ECO:0000256" key="1">
    <source>
        <dbReference type="ARBA" id="ARBA00007039"/>
    </source>
</evidence>
<evidence type="ECO:0000313" key="10">
    <source>
        <dbReference type="EMBL" id="QLO81981.1"/>
    </source>
</evidence>
<dbReference type="SUPFAM" id="SSF52096">
    <property type="entry name" value="ClpP/crotonase"/>
    <property type="match status" value="1"/>
</dbReference>
<organism evidence="10">
    <name type="scientific">Gnetum luofuense</name>
    <dbReference type="NCBI Taxonomy" id="288818"/>
    <lineage>
        <taxon>Eukaryota</taxon>
        <taxon>Viridiplantae</taxon>
        <taxon>Streptophyta</taxon>
        <taxon>Embryophyta</taxon>
        <taxon>Tracheophyta</taxon>
        <taxon>Spermatophyta</taxon>
        <taxon>Gnetopsida</taxon>
        <taxon>Gnetidae</taxon>
        <taxon>Gnetales</taxon>
        <taxon>Gnetaceae</taxon>
        <taxon>Gnetum</taxon>
    </lineage>
</organism>
<dbReference type="PANTHER" id="PTHR10381:SF11">
    <property type="entry name" value="ATP-DEPENDENT CLP PROTEASE PROTEOLYTIC SUBUNIT, MITOCHONDRIAL"/>
    <property type="match status" value="1"/>
</dbReference>
<dbReference type="InterPro" id="IPR033135">
    <property type="entry name" value="ClpP_His_AS"/>
</dbReference>
<feature type="compositionally biased region" description="Basic residues" evidence="8">
    <location>
        <begin position="207"/>
        <end position="233"/>
    </location>
</feature>
<feature type="region of interest" description="Disordered" evidence="8">
    <location>
        <begin position="206"/>
        <end position="250"/>
    </location>
</feature>
<keyword evidence="10" id="KW-0934">Plastid</keyword>
<feature type="active site" evidence="6">
    <location>
        <position position="104"/>
    </location>
</feature>
<keyword evidence="2 10" id="KW-0645">Protease</keyword>
<gene>
    <name evidence="10" type="primary">clpP</name>
</gene>
<keyword evidence="10" id="KW-0150">Chloroplast</keyword>
<feature type="transmembrane region" description="Helical" evidence="9">
    <location>
        <begin position="68"/>
        <end position="92"/>
    </location>
</feature>
<accession>A0A7D6JWW1</accession>
<dbReference type="GO" id="GO:0051117">
    <property type="term" value="F:ATPase binding"/>
    <property type="evidence" value="ECO:0007669"/>
    <property type="project" value="TreeGrafter"/>
</dbReference>
<dbReference type="GO" id="GO:0009368">
    <property type="term" value="C:endopeptidase Clp complex"/>
    <property type="evidence" value="ECO:0007669"/>
    <property type="project" value="TreeGrafter"/>
</dbReference>
<proteinExistence type="inferred from homology"/>
<dbReference type="PANTHER" id="PTHR10381">
    <property type="entry name" value="ATP-DEPENDENT CLP PROTEASE PROTEOLYTIC SUBUNIT"/>
    <property type="match status" value="1"/>
</dbReference>
<evidence type="ECO:0000256" key="4">
    <source>
        <dbReference type="ARBA" id="ARBA00022825"/>
    </source>
</evidence>
<dbReference type="GO" id="GO:0004176">
    <property type="term" value="F:ATP-dependent peptidase activity"/>
    <property type="evidence" value="ECO:0007669"/>
    <property type="project" value="InterPro"/>
</dbReference>
<geneLocation type="chloroplast" evidence="10"/>
<dbReference type="CDD" id="cd07017">
    <property type="entry name" value="S14_ClpP_2"/>
    <property type="match status" value="1"/>
</dbReference>
<keyword evidence="9" id="KW-0472">Membrane</keyword>
<dbReference type="InterPro" id="IPR023562">
    <property type="entry name" value="ClpP/TepA"/>
</dbReference>
<dbReference type="Gene3D" id="3.90.226.10">
    <property type="entry name" value="2-enoyl-CoA Hydratase, Chain A, domain 1"/>
    <property type="match status" value="1"/>
</dbReference>
<dbReference type="InterPro" id="IPR029045">
    <property type="entry name" value="ClpP/crotonase-like_dom_sf"/>
</dbReference>
<dbReference type="AlphaFoldDB" id="A0A7D6JWW1"/>
<feature type="transmembrane region" description="Helical" evidence="9">
    <location>
        <begin position="7"/>
        <end position="29"/>
    </location>
</feature>
<evidence type="ECO:0000256" key="6">
    <source>
        <dbReference type="PROSITE-ProRule" id="PRU10086"/>
    </source>
</evidence>
<keyword evidence="9" id="KW-1133">Transmembrane helix</keyword>
<feature type="compositionally biased region" description="Basic and acidic residues" evidence="8">
    <location>
        <begin position="234"/>
        <end position="244"/>
    </location>
</feature>
<evidence type="ECO:0000256" key="9">
    <source>
        <dbReference type="SAM" id="Phobius"/>
    </source>
</evidence>
<comment type="catalytic activity">
    <reaction evidence="5 6">
        <text>Hydrolysis of proteins to small peptides in the presence of ATP and magnesium. alpha-casein is the usual test substrate. In the absence of ATP, only oligopeptides shorter than five residues are hydrolyzed (such as succinyl-Leu-Tyr-|-NHMec, and Leu-Tyr-Leu-|-Tyr-Trp, in which cleavage of the -Tyr-|-Leu- and -Tyr-|-Trp bonds also occurs).</text>
        <dbReference type="EC" id="3.4.21.92"/>
    </reaction>
</comment>
<dbReference type="GO" id="GO:0004252">
    <property type="term" value="F:serine-type endopeptidase activity"/>
    <property type="evidence" value="ECO:0007669"/>
    <property type="project" value="UniProtKB-EC"/>
</dbReference>
<dbReference type="GeneID" id="58901124"/>
<evidence type="ECO:0000256" key="2">
    <source>
        <dbReference type="ARBA" id="ARBA00022670"/>
    </source>
</evidence>
<dbReference type="InterPro" id="IPR001907">
    <property type="entry name" value="ClpP"/>
</dbReference>
<comment type="similarity">
    <text evidence="1 7">Belongs to the peptidase S14 family.</text>
</comment>
<dbReference type="GO" id="GO:0006515">
    <property type="term" value="P:protein quality control for misfolded or incompletely synthesized proteins"/>
    <property type="evidence" value="ECO:0007669"/>
    <property type="project" value="TreeGrafter"/>
</dbReference>
<reference evidence="10" key="1">
    <citation type="submission" date="2020-06" db="EMBL/GenBank/DDBJ databases">
        <title>Plastome structure and phylogeny of Gnetum luofuense C.Y. Cheng (Gnetaceae, Gnetales).</title>
        <authorList>
            <person name="Chang A.C.G."/>
            <person name="Bautista M.A.C."/>
            <person name="Chen T."/>
        </authorList>
    </citation>
    <scope>NUCLEOTIDE SEQUENCE</scope>
</reference>
<feature type="transmembrane region" description="Helical" evidence="9">
    <location>
        <begin position="41"/>
        <end position="61"/>
    </location>
</feature>
<evidence type="ECO:0000256" key="7">
    <source>
        <dbReference type="RuleBase" id="RU003567"/>
    </source>
</evidence>
<sequence length="250" mass="28866">MSITRCLFLGQAITTNIAGLLLTTLHYYYFTDVAEYRNRTIFFYINSCGGALVPGLGIFDAMLQLKEIIYTIGLGIVASTATLLLSGGTYSFRYTAPHNRVLIHQPRAFLRDVPAWLFIKNAYFVQQLRKLVVQCYCMRTPQNAEFIEKSLDVYTFMSPEEALDFGLVDRIGVPRWRPNMEEPPFEFPEEGNEGFEIVPELFLQQGRRARRRRRKNPNPKVKRLVLVGRRKIKDKTDNKNKKIETPTSDD</sequence>
<dbReference type="Pfam" id="PF00574">
    <property type="entry name" value="CLP_protease"/>
    <property type="match status" value="1"/>
</dbReference>
<evidence type="ECO:0000256" key="8">
    <source>
        <dbReference type="SAM" id="MobiDB-lite"/>
    </source>
</evidence>
<keyword evidence="9" id="KW-0812">Transmembrane</keyword>
<dbReference type="RefSeq" id="YP_009918006.1">
    <property type="nucleotide sequence ID" value="NC_050277.1"/>
</dbReference>
<evidence type="ECO:0000256" key="3">
    <source>
        <dbReference type="ARBA" id="ARBA00022801"/>
    </source>
</evidence>